<proteinExistence type="predicted"/>
<evidence type="ECO:0000256" key="1">
    <source>
        <dbReference type="SAM" id="MobiDB-lite"/>
    </source>
</evidence>
<dbReference type="Pfam" id="PF14223">
    <property type="entry name" value="Retrotran_gag_2"/>
    <property type="match status" value="1"/>
</dbReference>
<name>A0A6A4GXS8_9AGAR</name>
<evidence type="ECO:0000313" key="3">
    <source>
        <dbReference type="Proteomes" id="UP000799118"/>
    </source>
</evidence>
<organism evidence="2 3">
    <name type="scientific">Gymnopus androsaceus JB14</name>
    <dbReference type="NCBI Taxonomy" id="1447944"/>
    <lineage>
        <taxon>Eukaryota</taxon>
        <taxon>Fungi</taxon>
        <taxon>Dikarya</taxon>
        <taxon>Basidiomycota</taxon>
        <taxon>Agaricomycotina</taxon>
        <taxon>Agaricomycetes</taxon>
        <taxon>Agaricomycetidae</taxon>
        <taxon>Agaricales</taxon>
        <taxon>Marasmiineae</taxon>
        <taxon>Omphalotaceae</taxon>
        <taxon>Gymnopus</taxon>
    </lineage>
</organism>
<gene>
    <name evidence="2" type="ORF">BT96DRAFT_946337</name>
</gene>
<evidence type="ECO:0000313" key="2">
    <source>
        <dbReference type="EMBL" id="KAE9390150.1"/>
    </source>
</evidence>
<dbReference type="Proteomes" id="UP000799118">
    <property type="component" value="Unassembled WGS sequence"/>
</dbReference>
<protein>
    <submittedName>
        <fullName evidence="2">Uncharacterized protein</fullName>
    </submittedName>
</protein>
<dbReference type="AlphaFoldDB" id="A0A6A4GXS8"/>
<sequence length="223" mass="24640">MASNGTIPPPIPEVSADLKFDGGVKVGWAPVKRRIVNSLKTQGLVGYTDGTIPKPIAPTITVTAPTTTSSTPDATAASTTPTPTTPSSSEPKATAVFSLTPSLDEWTFRNNRTKGIIESHIDELPSLMPQVDTKSAREVFSKLDMEFAKKDGMRKILTERRLRSFIFRENETVEEFFKQLRELRKEATEARNSIFRDMVLAAFPTSTFPTSASLIQHITFQYS</sequence>
<reference evidence="2" key="1">
    <citation type="journal article" date="2019" name="Environ. Microbiol.">
        <title>Fungal ecological strategies reflected in gene transcription - a case study of two litter decomposers.</title>
        <authorList>
            <person name="Barbi F."/>
            <person name="Kohler A."/>
            <person name="Barry K."/>
            <person name="Baskaran P."/>
            <person name="Daum C."/>
            <person name="Fauchery L."/>
            <person name="Ihrmark K."/>
            <person name="Kuo A."/>
            <person name="LaButti K."/>
            <person name="Lipzen A."/>
            <person name="Morin E."/>
            <person name="Grigoriev I.V."/>
            <person name="Henrissat B."/>
            <person name="Lindahl B."/>
            <person name="Martin F."/>
        </authorList>
    </citation>
    <scope>NUCLEOTIDE SEQUENCE</scope>
    <source>
        <strain evidence="2">JB14</strain>
    </source>
</reference>
<feature type="region of interest" description="Disordered" evidence="1">
    <location>
        <begin position="62"/>
        <end position="93"/>
    </location>
</feature>
<dbReference type="EMBL" id="ML769668">
    <property type="protein sequence ID" value="KAE9390150.1"/>
    <property type="molecule type" value="Genomic_DNA"/>
</dbReference>
<dbReference type="OrthoDB" id="3031326at2759"/>
<keyword evidence="3" id="KW-1185">Reference proteome</keyword>
<accession>A0A6A4GXS8</accession>